<accession>A0AAE3NV92</accession>
<dbReference type="Gene3D" id="3.30.70.150">
    <property type="entry name" value="RuBisCO large subunit, N-terminal domain"/>
    <property type="match status" value="1"/>
</dbReference>
<gene>
    <name evidence="7" type="ORF">P1J78_11020</name>
</gene>
<dbReference type="InterPro" id="IPR000685">
    <property type="entry name" value="RuBisCO_lsu_C"/>
</dbReference>
<dbReference type="Gene3D" id="3.20.20.110">
    <property type="entry name" value="Ribulose bisphosphate carboxylase, large subunit, C-terminal domain"/>
    <property type="match status" value="1"/>
</dbReference>
<feature type="domain" description="Ribulose bisphosphate carboxylase large subunit C-terminal" evidence="5">
    <location>
        <begin position="135"/>
        <end position="415"/>
    </location>
</feature>
<dbReference type="InterPro" id="IPR033966">
    <property type="entry name" value="RuBisCO"/>
</dbReference>
<comment type="similarity">
    <text evidence="4">Belongs to the RuBisCO large chain family.</text>
</comment>
<name>A0AAE3NV92_9RHOB</name>
<protein>
    <submittedName>
        <fullName evidence="7">Ribulose-bisphosphate carboxylase large subunit family protein</fullName>
    </submittedName>
</protein>
<dbReference type="InterPro" id="IPR017443">
    <property type="entry name" value="RuBisCO_lsu_fd_N"/>
</dbReference>
<dbReference type="GO" id="GO:0016984">
    <property type="term" value="F:ribulose-bisphosphate carboxylase activity"/>
    <property type="evidence" value="ECO:0007669"/>
    <property type="project" value="InterPro"/>
</dbReference>
<evidence type="ECO:0000256" key="2">
    <source>
        <dbReference type="ARBA" id="ARBA00022723"/>
    </source>
</evidence>
<sequence length="418" mass="44834">MIGARYLLETPLDPEKVAAMMAGEQSAGTFVRVPGETDELRERHGARVRSVRVVEERDAPTLSSAYLERKGQAGLWRRAEVEIDYPEENVGANLPTLAAVVAGNLFDLGEITALKLMDVTVTPDYRARFARPACGIAGTRKALGVDERPLFGTIIKPNIGMSPDEIAALVKTLCEAGVDFIKDDEIVGNPACAPVAERVSAVMDVVRRHRDKTGRSVMIAFNVTDEVDAMRRHADHVAAEGGSCVMASLNWCGLSGIETLRRHTPLAIHGHRNGFGAFGRHPALGIAFPAWQVLYRLAGVDHLHVHGMGGKFADPTEEVADAARRCLTPLGDTDDRVMPVFSSGQWAGTLGLTYDRIGQARDFMFLAGGGILAHPDGPGGGVESLRAAWEAVSAGADLSEHARRSKALAMALETFGGR</sequence>
<dbReference type="RefSeq" id="WP_275567399.1">
    <property type="nucleotide sequence ID" value="NZ_JARGYC010000024.1"/>
</dbReference>
<evidence type="ECO:0000259" key="6">
    <source>
        <dbReference type="Pfam" id="PF02788"/>
    </source>
</evidence>
<dbReference type="SUPFAM" id="SSF54966">
    <property type="entry name" value="RuBisCO, large subunit, small (N-terminal) domain"/>
    <property type="match status" value="1"/>
</dbReference>
<proteinExistence type="inferred from homology"/>
<dbReference type="PROSITE" id="PS00157">
    <property type="entry name" value="RUBISCO_LARGE"/>
    <property type="match status" value="1"/>
</dbReference>
<dbReference type="Pfam" id="PF02788">
    <property type="entry name" value="RuBisCO_large_N"/>
    <property type="match status" value="1"/>
</dbReference>
<reference evidence="7" key="1">
    <citation type="submission" date="2023-03" db="EMBL/GenBank/DDBJ databases">
        <title>Multiphase analysis and comparison of six strains from genera Psychromarinibacter, Lutimaribacter, and Maritimibacter, including a novel species: Psychromarinibacter sediminicola sp. nov.</title>
        <authorList>
            <person name="Wang Y.-H."/>
            <person name="Ye M.-Q."/>
            <person name="Du Z.-J."/>
        </authorList>
    </citation>
    <scope>NUCLEOTIDE SEQUENCE</scope>
    <source>
        <strain evidence="7">C21-152</strain>
    </source>
</reference>
<keyword evidence="8" id="KW-1185">Reference proteome</keyword>
<feature type="domain" description="Ribulose bisphosphate carboxylase large subunit ferrodoxin-like N-terminal" evidence="6">
    <location>
        <begin position="12"/>
        <end position="123"/>
    </location>
</feature>
<dbReference type="PANTHER" id="PTHR42704:SF17">
    <property type="entry name" value="RIBULOSE BISPHOSPHATE CARBOXYLASE LARGE CHAIN"/>
    <property type="match status" value="1"/>
</dbReference>
<dbReference type="SUPFAM" id="SSF51649">
    <property type="entry name" value="RuBisCo, C-terminal domain"/>
    <property type="match status" value="1"/>
</dbReference>
<comment type="cofactor">
    <cofactor evidence="1">
        <name>Mg(2+)</name>
        <dbReference type="ChEBI" id="CHEBI:18420"/>
    </cofactor>
</comment>
<dbReference type="CDD" id="cd08207">
    <property type="entry name" value="RLP_NonPhot"/>
    <property type="match status" value="1"/>
</dbReference>
<organism evidence="7 8">
    <name type="scientific">Psychromarinibacter sediminicola</name>
    <dbReference type="NCBI Taxonomy" id="3033385"/>
    <lineage>
        <taxon>Bacteria</taxon>
        <taxon>Pseudomonadati</taxon>
        <taxon>Pseudomonadota</taxon>
        <taxon>Alphaproteobacteria</taxon>
        <taxon>Rhodobacterales</taxon>
        <taxon>Paracoccaceae</taxon>
        <taxon>Psychromarinibacter</taxon>
    </lineage>
</organism>
<keyword evidence="3" id="KW-0460">Magnesium</keyword>
<dbReference type="EMBL" id="JARGYC010000024">
    <property type="protein sequence ID" value="MDF0601262.1"/>
    <property type="molecule type" value="Genomic_DNA"/>
</dbReference>
<dbReference type="SFLD" id="SFLDS00014">
    <property type="entry name" value="RuBisCO"/>
    <property type="match status" value="1"/>
</dbReference>
<evidence type="ECO:0000256" key="4">
    <source>
        <dbReference type="RuleBase" id="RU003834"/>
    </source>
</evidence>
<comment type="caution">
    <text evidence="7">The sequence shown here is derived from an EMBL/GenBank/DDBJ whole genome shotgun (WGS) entry which is preliminary data.</text>
</comment>
<evidence type="ECO:0000313" key="7">
    <source>
        <dbReference type="EMBL" id="MDF0601262.1"/>
    </source>
</evidence>
<dbReference type="GO" id="GO:0000287">
    <property type="term" value="F:magnesium ion binding"/>
    <property type="evidence" value="ECO:0007669"/>
    <property type="project" value="InterPro"/>
</dbReference>
<evidence type="ECO:0000256" key="3">
    <source>
        <dbReference type="ARBA" id="ARBA00022842"/>
    </source>
</evidence>
<dbReference type="SFLD" id="SFLDG00301">
    <property type="entry name" value="RuBisCO-like_proteins"/>
    <property type="match status" value="1"/>
</dbReference>
<keyword evidence="2" id="KW-0479">Metal-binding</keyword>
<evidence type="ECO:0000259" key="5">
    <source>
        <dbReference type="Pfam" id="PF00016"/>
    </source>
</evidence>
<dbReference type="GO" id="GO:0015977">
    <property type="term" value="P:carbon fixation"/>
    <property type="evidence" value="ECO:0007669"/>
    <property type="project" value="InterPro"/>
</dbReference>
<dbReference type="Pfam" id="PF00016">
    <property type="entry name" value="RuBisCO_large"/>
    <property type="match status" value="1"/>
</dbReference>
<dbReference type="PANTHER" id="PTHR42704">
    <property type="entry name" value="RIBULOSE BISPHOSPHATE CARBOXYLASE"/>
    <property type="match status" value="1"/>
</dbReference>
<dbReference type="InterPro" id="IPR036422">
    <property type="entry name" value="RuBisCO_lsu_N_sf"/>
</dbReference>
<evidence type="ECO:0000256" key="1">
    <source>
        <dbReference type="ARBA" id="ARBA00001946"/>
    </source>
</evidence>
<dbReference type="InterPro" id="IPR036376">
    <property type="entry name" value="RuBisCO_lsu_C_sf"/>
</dbReference>
<dbReference type="Proteomes" id="UP001220964">
    <property type="component" value="Unassembled WGS sequence"/>
</dbReference>
<dbReference type="InterPro" id="IPR020878">
    <property type="entry name" value="RuBisCo_large_chain_AS"/>
</dbReference>
<evidence type="ECO:0000313" key="8">
    <source>
        <dbReference type="Proteomes" id="UP001220964"/>
    </source>
</evidence>
<dbReference type="AlphaFoldDB" id="A0AAE3NV92"/>